<dbReference type="Proteomes" id="UP000183126">
    <property type="component" value="Chromosome I"/>
</dbReference>
<name>A0A0R2ZN91_9PSED</name>
<keyword evidence="3" id="KW-0449">Lipoprotein</keyword>
<organism evidence="3 5">
    <name type="scientific">Pseudomonas trivialis</name>
    <dbReference type="NCBI Taxonomy" id="200450"/>
    <lineage>
        <taxon>Bacteria</taxon>
        <taxon>Pseudomonadati</taxon>
        <taxon>Pseudomonadota</taxon>
        <taxon>Gammaproteobacteria</taxon>
        <taxon>Pseudomonadales</taxon>
        <taxon>Pseudomonadaceae</taxon>
        <taxon>Pseudomonas</taxon>
    </lineage>
</organism>
<feature type="chain" id="PRO_5006430574" evidence="2">
    <location>
        <begin position="21"/>
        <end position="89"/>
    </location>
</feature>
<dbReference type="PROSITE" id="PS51257">
    <property type="entry name" value="PROKAR_LIPOPROTEIN"/>
    <property type="match status" value="1"/>
</dbReference>
<reference evidence="4 6" key="2">
    <citation type="submission" date="2016-10" db="EMBL/GenBank/DDBJ databases">
        <authorList>
            <person name="Varghese N."/>
            <person name="Submissions S."/>
        </authorList>
    </citation>
    <scope>NUCLEOTIDE SEQUENCE [LARGE SCALE GENOMIC DNA]</scope>
    <source>
        <strain evidence="4 6">BS3111</strain>
    </source>
</reference>
<dbReference type="PATRIC" id="fig|200450.4.peg.4478"/>
<feature type="signal peptide" evidence="2">
    <location>
        <begin position="1"/>
        <end position="20"/>
    </location>
</feature>
<dbReference type="OrthoDB" id="7015055at2"/>
<keyword evidence="6" id="KW-1185">Reference proteome</keyword>
<sequence>MNRSFAVLLLLVTSVLVGCAAHPAPQLRPYTAEETRQLALEALSRRGLSFDEYQQQRAALTGQSPKPSGFDRHGEMNAERGVKLLGRAS</sequence>
<dbReference type="Proteomes" id="UP000052019">
    <property type="component" value="Unassembled WGS sequence"/>
</dbReference>
<protein>
    <submittedName>
        <fullName evidence="3">Lipoprotein</fullName>
    </submittedName>
</protein>
<dbReference type="EMBL" id="LT629760">
    <property type="protein sequence ID" value="SDS67231.1"/>
    <property type="molecule type" value="Genomic_DNA"/>
</dbReference>
<feature type="compositionally biased region" description="Basic and acidic residues" evidence="1">
    <location>
        <begin position="69"/>
        <end position="82"/>
    </location>
</feature>
<evidence type="ECO:0000256" key="1">
    <source>
        <dbReference type="SAM" id="MobiDB-lite"/>
    </source>
</evidence>
<dbReference type="EMBL" id="JYLK01000007">
    <property type="protein sequence ID" value="KRP59947.1"/>
    <property type="molecule type" value="Genomic_DNA"/>
</dbReference>
<keyword evidence="2" id="KW-0732">Signal</keyword>
<feature type="region of interest" description="Disordered" evidence="1">
    <location>
        <begin position="58"/>
        <end position="89"/>
    </location>
</feature>
<evidence type="ECO:0000313" key="4">
    <source>
        <dbReference type="EMBL" id="SDS67231.1"/>
    </source>
</evidence>
<accession>A0A0R2ZN91</accession>
<evidence type="ECO:0000256" key="2">
    <source>
        <dbReference type="SAM" id="SignalP"/>
    </source>
</evidence>
<evidence type="ECO:0000313" key="6">
    <source>
        <dbReference type="Proteomes" id="UP000183126"/>
    </source>
</evidence>
<dbReference type="AlphaFoldDB" id="A0A0R2ZN91"/>
<evidence type="ECO:0000313" key="5">
    <source>
        <dbReference type="Proteomes" id="UP000052019"/>
    </source>
</evidence>
<reference evidence="3 5" key="1">
    <citation type="submission" date="2015-02" db="EMBL/GenBank/DDBJ databases">
        <title>Two Pseudomonas sp. nov. isolated from raw milk.</title>
        <authorList>
            <person name="Wenning M."/>
            <person name="von Neubeck M."/>
            <person name="Huptas C."/>
            <person name="Scherer S."/>
        </authorList>
    </citation>
    <scope>NUCLEOTIDE SEQUENCE [LARGE SCALE GENOMIC DNA]</scope>
    <source>
        <strain evidence="3 5">DSM 14937</strain>
    </source>
</reference>
<dbReference type="RefSeq" id="WP_057008211.1">
    <property type="nucleotide sequence ID" value="NZ_JYLK01000007.1"/>
</dbReference>
<gene>
    <name evidence="4" type="ORF">SAMN04490205_3242</name>
    <name evidence="3" type="ORF">TU79_12230</name>
</gene>
<proteinExistence type="predicted"/>
<evidence type="ECO:0000313" key="3">
    <source>
        <dbReference type="EMBL" id="KRP59947.1"/>
    </source>
</evidence>